<evidence type="ECO:0000313" key="6">
    <source>
        <dbReference type="WBParaSite" id="jg7731.2"/>
    </source>
</evidence>
<dbReference type="PANTHER" id="PTHR15407:SF28">
    <property type="entry name" value="RIBITOL-5-PHOSPHATE TRANSFERASE FKTN"/>
    <property type="match status" value="1"/>
</dbReference>
<dbReference type="InterPro" id="IPR021109">
    <property type="entry name" value="Peptidase_aspartic_dom_sf"/>
</dbReference>
<sequence length="258" mass="30136">MDIGWNNGNCVFGISLNDGGFGWVFGDPWMRAFCNVFDIEEEFYTVRNIIIDPTCLLMLVTKGQSICERIAQFIDVLAWFSITGFLFNGTLLGWRRECSIIPHTSDVDIAMFAHQHSDAFIQALKSGSIPNFKLIQIYGKNEDSYEIQVVSDGVRIDLFYVYEEKQRNISYITGMRLTEKQQIKWLYPHFTEICASELHGHFVHLPCDVEKLLLAEYGKDWRIDHDTAYYSWDMSPKNTEDWRFLSDAELKEMYQRFP</sequence>
<evidence type="ECO:0000256" key="1">
    <source>
        <dbReference type="ARBA" id="ARBA00004167"/>
    </source>
</evidence>
<evidence type="ECO:0000256" key="3">
    <source>
        <dbReference type="ARBA" id="ARBA00022989"/>
    </source>
</evidence>
<dbReference type="GO" id="GO:0016020">
    <property type="term" value="C:membrane"/>
    <property type="evidence" value="ECO:0007669"/>
    <property type="project" value="UniProtKB-SubCell"/>
</dbReference>
<accession>A0A915ENE4</accession>
<dbReference type="AlphaFoldDB" id="A0A915ENE4"/>
<evidence type="ECO:0000256" key="4">
    <source>
        <dbReference type="ARBA" id="ARBA00023136"/>
    </source>
</evidence>
<dbReference type="WBParaSite" id="jg7731.2">
    <property type="protein sequence ID" value="jg7731.2"/>
    <property type="gene ID" value="jg7731"/>
</dbReference>
<name>A0A915ENE4_9BILA</name>
<keyword evidence="3" id="KW-1133">Transmembrane helix</keyword>
<evidence type="ECO:0000256" key="2">
    <source>
        <dbReference type="ARBA" id="ARBA00022692"/>
    </source>
</evidence>
<reference evidence="6" key="1">
    <citation type="submission" date="2022-11" db="UniProtKB">
        <authorList>
            <consortium name="WormBaseParasite"/>
        </authorList>
    </citation>
    <scope>IDENTIFICATION</scope>
</reference>
<dbReference type="InterPro" id="IPR009644">
    <property type="entry name" value="FKTN/MNN4/W02B3.4-1"/>
</dbReference>
<proteinExistence type="predicted"/>
<dbReference type="PANTHER" id="PTHR15407">
    <property type="entry name" value="FUKUTIN-RELATED"/>
    <property type="match status" value="1"/>
</dbReference>
<dbReference type="Proteomes" id="UP000887574">
    <property type="component" value="Unplaced"/>
</dbReference>
<keyword evidence="5" id="KW-1185">Reference proteome</keyword>
<comment type="subcellular location">
    <subcellularLocation>
        <location evidence="1">Membrane</location>
        <topology evidence="1">Single-pass membrane protein</topology>
    </subcellularLocation>
</comment>
<protein>
    <submittedName>
        <fullName evidence="6">Fukutin</fullName>
    </submittedName>
</protein>
<evidence type="ECO:0000313" key="5">
    <source>
        <dbReference type="Proteomes" id="UP000887574"/>
    </source>
</evidence>
<keyword evidence="2" id="KW-0812">Transmembrane</keyword>
<keyword evidence="4" id="KW-0472">Membrane</keyword>
<dbReference type="Gene3D" id="2.40.70.10">
    <property type="entry name" value="Acid Proteases"/>
    <property type="match status" value="1"/>
</dbReference>
<dbReference type="SUPFAM" id="SSF50630">
    <property type="entry name" value="Acid proteases"/>
    <property type="match status" value="1"/>
</dbReference>
<organism evidence="5 6">
    <name type="scientific">Ditylenchus dipsaci</name>
    <dbReference type="NCBI Taxonomy" id="166011"/>
    <lineage>
        <taxon>Eukaryota</taxon>
        <taxon>Metazoa</taxon>
        <taxon>Ecdysozoa</taxon>
        <taxon>Nematoda</taxon>
        <taxon>Chromadorea</taxon>
        <taxon>Rhabditida</taxon>
        <taxon>Tylenchina</taxon>
        <taxon>Tylenchomorpha</taxon>
        <taxon>Sphaerularioidea</taxon>
        <taxon>Anguinidae</taxon>
        <taxon>Anguininae</taxon>
        <taxon>Ditylenchus</taxon>
    </lineage>
</organism>